<keyword evidence="1" id="KW-0862">Zinc</keyword>
<protein>
    <recommendedName>
        <fullName evidence="3">RING-type domain-containing protein</fullName>
    </recommendedName>
</protein>
<dbReference type="InterPro" id="IPR043312">
    <property type="entry name" value="AtBBR-like"/>
</dbReference>
<feature type="compositionally biased region" description="Acidic residues" evidence="2">
    <location>
        <begin position="927"/>
        <end position="937"/>
    </location>
</feature>
<feature type="compositionally biased region" description="Polar residues" evidence="2">
    <location>
        <begin position="663"/>
        <end position="674"/>
    </location>
</feature>
<evidence type="ECO:0000259" key="3">
    <source>
        <dbReference type="PROSITE" id="PS50089"/>
    </source>
</evidence>
<feature type="compositionally biased region" description="Polar residues" evidence="2">
    <location>
        <begin position="865"/>
        <end position="882"/>
    </location>
</feature>
<keyword evidence="5" id="KW-1185">Reference proteome</keyword>
<feature type="compositionally biased region" description="Low complexity" evidence="2">
    <location>
        <begin position="316"/>
        <end position="345"/>
    </location>
</feature>
<feature type="region of interest" description="Disordered" evidence="2">
    <location>
        <begin position="57"/>
        <end position="136"/>
    </location>
</feature>
<dbReference type="InterPro" id="IPR001841">
    <property type="entry name" value="Znf_RING"/>
</dbReference>
<feature type="region of interest" description="Disordered" evidence="2">
    <location>
        <begin position="724"/>
        <end position="815"/>
    </location>
</feature>
<keyword evidence="1" id="KW-0479">Metal-binding</keyword>
<feature type="region of interest" description="Disordered" evidence="2">
    <location>
        <begin position="221"/>
        <end position="372"/>
    </location>
</feature>
<feature type="compositionally biased region" description="Low complexity" evidence="2">
    <location>
        <begin position="1114"/>
        <end position="1135"/>
    </location>
</feature>
<feature type="compositionally biased region" description="Low complexity" evidence="2">
    <location>
        <begin position="95"/>
        <end position="112"/>
    </location>
</feature>
<dbReference type="InterPro" id="IPR013083">
    <property type="entry name" value="Znf_RING/FYVE/PHD"/>
</dbReference>
<organism evidence="4 5">
    <name type="scientific">Rhizopogon vesiculosus</name>
    <dbReference type="NCBI Taxonomy" id="180088"/>
    <lineage>
        <taxon>Eukaryota</taxon>
        <taxon>Fungi</taxon>
        <taxon>Dikarya</taxon>
        <taxon>Basidiomycota</taxon>
        <taxon>Agaricomycotina</taxon>
        <taxon>Agaricomycetes</taxon>
        <taxon>Agaricomycetidae</taxon>
        <taxon>Boletales</taxon>
        <taxon>Suillineae</taxon>
        <taxon>Rhizopogonaceae</taxon>
        <taxon>Rhizopogon</taxon>
    </lineage>
</organism>
<feature type="compositionally biased region" description="Basic and acidic residues" evidence="2">
    <location>
        <begin position="768"/>
        <end position="806"/>
    </location>
</feature>
<feature type="compositionally biased region" description="Polar residues" evidence="2">
    <location>
        <begin position="57"/>
        <end position="68"/>
    </location>
</feature>
<feature type="compositionally biased region" description="Basic and acidic residues" evidence="2">
    <location>
        <begin position="1054"/>
        <end position="1086"/>
    </location>
</feature>
<feature type="compositionally biased region" description="Polar residues" evidence="2">
    <location>
        <begin position="1604"/>
        <end position="1618"/>
    </location>
</feature>
<feature type="compositionally biased region" description="Low complexity" evidence="2">
    <location>
        <begin position="1309"/>
        <end position="1325"/>
    </location>
</feature>
<feature type="region of interest" description="Disordered" evidence="2">
    <location>
        <begin position="1296"/>
        <end position="1340"/>
    </location>
</feature>
<dbReference type="EMBL" id="LVVM01006243">
    <property type="protein sequence ID" value="OJA08625.1"/>
    <property type="molecule type" value="Genomic_DNA"/>
</dbReference>
<feature type="region of interest" description="Disordered" evidence="2">
    <location>
        <begin position="633"/>
        <end position="710"/>
    </location>
</feature>
<feature type="compositionally biased region" description="Low complexity" evidence="2">
    <location>
        <begin position="1497"/>
        <end position="1511"/>
    </location>
</feature>
<feature type="region of interest" description="Disordered" evidence="2">
    <location>
        <begin position="836"/>
        <end position="886"/>
    </location>
</feature>
<feature type="compositionally biased region" description="Polar residues" evidence="2">
    <location>
        <begin position="361"/>
        <end position="372"/>
    </location>
</feature>
<feature type="region of interest" description="Disordered" evidence="2">
    <location>
        <begin position="429"/>
        <end position="460"/>
    </location>
</feature>
<feature type="region of interest" description="Disordered" evidence="2">
    <location>
        <begin position="1014"/>
        <end position="1162"/>
    </location>
</feature>
<dbReference type="Gene3D" id="3.30.40.10">
    <property type="entry name" value="Zinc/RING finger domain, C3HC4 (zinc finger)"/>
    <property type="match status" value="1"/>
</dbReference>
<dbReference type="GO" id="GO:0008270">
    <property type="term" value="F:zinc ion binding"/>
    <property type="evidence" value="ECO:0007669"/>
    <property type="project" value="UniProtKB-KW"/>
</dbReference>
<feature type="region of interest" description="Disordered" evidence="2">
    <location>
        <begin position="1604"/>
        <end position="1635"/>
    </location>
</feature>
<dbReference type="PANTHER" id="PTHR47530:SF4">
    <property type="entry name" value="E3 UBIQUITIN LIGASE BIG BROTHER-RELATED"/>
    <property type="match status" value="1"/>
</dbReference>
<feature type="compositionally biased region" description="Low complexity" evidence="2">
    <location>
        <begin position="431"/>
        <end position="444"/>
    </location>
</feature>
<keyword evidence="1" id="KW-0863">Zinc-finger</keyword>
<dbReference type="OrthoDB" id="3070376at2759"/>
<dbReference type="STRING" id="180088.A0A1J8Q4I0"/>
<dbReference type="PROSITE" id="PS50089">
    <property type="entry name" value="ZF_RING_2"/>
    <property type="match status" value="1"/>
</dbReference>
<evidence type="ECO:0000313" key="4">
    <source>
        <dbReference type="EMBL" id="OJA08625.1"/>
    </source>
</evidence>
<comment type="caution">
    <text evidence="4">The sequence shown here is derived from an EMBL/GenBank/DDBJ whole genome shotgun (WGS) entry which is preliminary data.</text>
</comment>
<dbReference type="Pfam" id="PF13639">
    <property type="entry name" value="zf-RING_2"/>
    <property type="match status" value="1"/>
</dbReference>
<name>A0A1J8Q4I0_9AGAM</name>
<sequence>MMTGGSIRVTTRRTPLCSCLWTLWSTSMSSEYPSHLHLQPNGTSFKRTFEQFGYDSGSSMTSALQATGSGAGNHHVPPGSSSNNGGNERNKRARSTSSSSLSDRSADSSRSSEYNTARSSASLSETSTNDQNLTLDQNTRSIDYSVPLIASPSSTCTLATPAPVLPSTEHQDEDMSDSSGFSLDIPRPTPLPAVPSTTHDALRNSLERFNEFDSHIAALRRSHSRTPSWIRTASPAQSPHPASNTTPETFENWDWTHFGDSPASSHTAGEDSRHQFSTDSTGSVGSGGTYTAVPREGDSLSFPASDGVSHPGYAASSSNTSSSTSSLTIPPHPSYRLSSPTSSSSRANPFTRESNEFPNDLTGSPDSAASVSQIERNDTDVLDGLDGRQGTDHSISGSSTLPWASFPFPRHSSPATLSPDVATRLDSVFVPPTSDLPTTTQTTRRSTHSGIGPRTMSSARTSATTSTASSVFAGPLSHFYGTSEERHRGTSNTFEVDSDPPPSVSAGRYEERHARARTLIGHSRTSSMMSVFFLCCRLRIVLGRPFSEAFASFDRAQTAQDSGETEASLDPFFAEHSTDHGFNERRRRMIARNRYSIANEDNDDDDDASHPERVHEIIEGLHNARGLLERGVETARSLSGAPSRPEPSPPPPRYRFHSRLYASATTVSSNSLVSESAAEHRRTNARAQLRSQMFNSRPSSDEPPRDTSELSTLTAAARLRRLIANQTDSSPSSNAPSGPPSSGRTSELSSRPFGYNGSETPSQLPRGGLDDRERVRFAEILSDRRHPQARSGDDRSPSRDHNHTEDSLDNIFDPVFTPIDTLPDFANSVEEDAQLPYAYRPPTPPLHSVRTRSRSPPRLSWERPQASTGDSSARSHPFSNVNLDVFPPGVYRDSLRRSIQASQTRSIPRIPEPAPSYEPPTFSLGNSDEDNDSDDMESYFGIPPRRGRREHTAAASARLAPRRMMPESAVSTTSLAFGVDAHDTSLPSNSAFAGSRGRILPLRGQQSDEHLARHRLNEPGRGLPSSPLDSFWSGDRRDAPTHNPRPPSWSQDVSEARDRMRAIRDLMDRYGTDSERSDLASRRDIPPPHQEPPGRPGNLNRHVSLPWRSSLIQSHGSSTGSGSPSNSRSSSSSSSDLNPYRNIVDRPRERQEPTPQEERTPIRTLRQRAALIRGAPRTDGTRIRSMFRTMARRNMGDYMPDELFDSSYEGLLSLGETLGEARSKATPADVIASLPTGTYQTWAKEDSETRCPICLDDYERDDPITKLVECPHWLHKTCMEQWLRTANTCPVCRKKVKGSPKCPFKPNPASTTGVASASGSRAPGSGASGTHGRSDSTSGAVGIRLSDLINRARRGSNAQSSSVTQQQPSLRVQTGDVTPTEARFRSGGATHYHHHHYHYLHVHPPRPDQSHGSQFPDPYRQSPSSTSSAPQTGAGPRVFPSTQNASGPRPIASGRLALSRPTSWFGSMTSRASARRAPESPQDSNTRFPSSPMDYEGSFGRSSFSSEASGFHHPVPAPQSTFGAPPSSSVMSSGPFSQTPGSSSSPSTTASNRLDTYSLATGELQQPFHGTSRTNGGSLGSRSHMTMHPNNAGSAVQHLGSFNTDDGLESRSTATSSGYVRPGGPGASGLPPWWR</sequence>
<feature type="compositionally biased region" description="Polar residues" evidence="2">
    <location>
        <begin position="113"/>
        <end position="136"/>
    </location>
</feature>
<evidence type="ECO:0000313" key="5">
    <source>
        <dbReference type="Proteomes" id="UP000183567"/>
    </source>
</evidence>
<feature type="compositionally biased region" description="Polar residues" evidence="2">
    <location>
        <begin position="685"/>
        <end position="698"/>
    </location>
</feature>
<feature type="compositionally biased region" description="Polar residues" evidence="2">
    <location>
        <begin position="1356"/>
        <end position="1377"/>
    </location>
</feature>
<feature type="compositionally biased region" description="Basic and acidic residues" evidence="2">
    <location>
        <begin position="699"/>
        <end position="708"/>
    </location>
</feature>
<feature type="domain" description="RING-type" evidence="3">
    <location>
        <begin position="1251"/>
        <end position="1293"/>
    </location>
</feature>
<accession>A0A1J8Q4I0</accession>
<feature type="compositionally biased region" description="Polar residues" evidence="2">
    <location>
        <begin position="225"/>
        <end position="249"/>
    </location>
</feature>
<gene>
    <name evidence="4" type="ORF">AZE42_04831</name>
</gene>
<feature type="compositionally biased region" description="Pro residues" evidence="2">
    <location>
        <begin position="644"/>
        <end position="653"/>
    </location>
</feature>
<evidence type="ECO:0000256" key="2">
    <source>
        <dbReference type="SAM" id="MobiDB-lite"/>
    </source>
</evidence>
<proteinExistence type="predicted"/>
<evidence type="ECO:0000256" key="1">
    <source>
        <dbReference type="PROSITE-ProRule" id="PRU00175"/>
    </source>
</evidence>
<feature type="region of interest" description="Disordered" evidence="2">
    <location>
        <begin position="154"/>
        <end position="194"/>
    </location>
</feature>
<feature type="region of interest" description="Disordered" evidence="2">
    <location>
        <begin position="1400"/>
        <end position="1552"/>
    </location>
</feature>
<feature type="compositionally biased region" description="Low complexity" evidence="2">
    <location>
        <begin position="1525"/>
        <end position="1551"/>
    </location>
</feature>
<dbReference type="SUPFAM" id="SSF57850">
    <property type="entry name" value="RING/U-box"/>
    <property type="match status" value="1"/>
</dbReference>
<feature type="compositionally biased region" description="Polar residues" evidence="2">
    <location>
        <begin position="1460"/>
        <end position="1472"/>
    </location>
</feature>
<feature type="region of interest" description="Disordered" evidence="2">
    <location>
        <begin position="899"/>
        <end position="967"/>
    </location>
</feature>
<reference evidence="4 5" key="1">
    <citation type="submission" date="2016-03" db="EMBL/GenBank/DDBJ databases">
        <title>Comparative genomics of the ectomycorrhizal sister species Rhizopogon vinicolor and Rhizopogon vesiculosus (Basidiomycota: Boletales) reveals a divergence of the mating type B locus.</title>
        <authorList>
            <person name="Mujic A.B."/>
            <person name="Kuo A."/>
            <person name="Tritt A."/>
            <person name="Lipzen A."/>
            <person name="Chen C."/>
            <person name="Johnson J."/>
            <person name="Sharma A."/>
            <person name="Barry K."/>
            <person name="Grigoriev I.V."/>
            <person name="Spatafora J.W."/>
        </authorList>
    </citation>
    <scope>NUCLEOTIDE SEQUENCE [LARGE SCALE GENOMIC DNA]</scope>
    <source>
        <strain evidence="4 5">AM-OR11-056</strain>
    </source>
</reference>
<feature type="region of interest" description="Disordered" evidence="2">
    <location>
        <begin position="1353"/>
        <end position="1384"/>
    </location>
</feature>
<feature type="compositionally biased region" description="Low complexity" evidence="2">
    <location>
        <begin position="1421"/>
        <end position="1435"/>
    </location>
</feature>
<feature type="region of interest" description="Disordered" evidence="2">
    <location>
        <begin position="484"/>
        <end position="506"/>
    </location>
</feature>
<feature type="compositionally biased region" description="Low complexity" evidence="2">
    <location>
        <begin position="729"/>
        <end position="742"/>
    </location>
</feature>
<dbReference type="Proteomes" id="UP000183567">
    <property type="component" value="Unassembled WGS sequence"/>
</dbReference>
<dbReference type="PANTHER" id="PTHR47530">
    <property type="entry name" value="E3 UBIQUITIN LIGASE BIG BROTHER-RELATED"/>
    <property type="match status" value="1"/>
</dbReference>
<feature type="compositionally biased region" description="Basic and acidic residues" evidence="2">
    <location>
        <begin position="1143"/>
        <end position="1161"/>
    </location>
</feature>
<dbReference type="SMART" id="SM00184">
    <property type="entry name" value="RING"/>
    <property type="match status" value="1"/>
</dbReference>